<dbReference type="PANTHER" id="PTHR11556">
    <property type="entry name" value="FRUCTOSE-1,6-BISPHOSPHATASE-RELATED"/>
    <property type="match status" value="1"/>
</dbReference>
<protein>
    <recommendedName>
        <fullName evidence="2">Fructose-1-6-bisphosphatase class I N-terminal domain-containing protein</fullName>
    </recommendedName>
</protein>
<dbReference type="STRING" id="3818.A0A445DGI5"/>
<dbReference type="GO" id="GO:0006002">
    <property type="term" value="P:fructose 6-phosphate metabolic process"/>
    <property type="evidence" value="ECO:0007669"/>
    <property type="project" value="TreeGrafter"/>
</dbReference>
<accession>A0A445DGI5</accession>
<dbReference type="GO" id="GO:0030388">
    <property type="term" value="P:fructose 1,6-bisphosphate metabolic process"/>
    <property type="evidence" value="ECO:0007669"/>
    <property type="project" value="TreeGrafter"/>
</dbReference>
<dbReference type="GO" id="GO:0042132">
    <property type="term" value="F:fructose 1,6-bisphosphate 1-phosphatase activity"/>
    <property type="evidence" value="ECO:0007669"/>
    <property type="project" value="TreeGrafter"/>
</dbReference>
<sequence>MTLLLDVPFLYSNSSLRYIIVFDPLDGSSNIDVIFGIYVAKEKDKVTLDDVLQPENRMLATGYYIGRIEQCRQTSSVMQIATPTWTTSNNNHEQLKHSLAKGGVARCKQSSTDKGEWRHMSTRRERSSERRDDST</sequence>
<comment type="caution">
    <text evidence="3">The sequence shown here is derived from an EMBL/GenBank/DDBJ whole genome shotgun (WGS) entry which is preliminary data.</text>
</comment>
<feature type="domain" description="Fructose-1-6-bisphosphatase class I N-terminal" evidence="2">
    <location>
        <begin position="13"/>
        <end position="65"/>
    </location>
</feature>
<organism evidence="3 4">
    <name type="scientific">Arachis hypogaea</name>
    <name type="common">Peanut</name>
    <dbReference type="NCBI Taxonomy" id="3818"/>
    <lineage>
        <taxon>Eukaryota</taxon>
        <taxon>Viridiplantae</taxon>
        <taxon>Streptophyta</taxon>
        <taxon>Embryophyta</taxon>
        <taxon>Tracheophyta</taxon>
        <taxon>Spermatophyta</taxon>
        <taxon>Magnoliopsida</taxon>
        <taxon>eudicotyledons</taxon>
        <taxon>Gunneridae</taxon>
        <taxon>Pentapetalae</taxon>
        <taxon>rosids</taxon>
        <taxon>fabids</taxon>
        <taxon>Fabales</taxon>
        <taxon>Fabaceae</taxon>
        <taxon>Papilionoideae</taxon>
        <taxon>50 kb inversion clade</taxon>
        <taxon>dalbergioids sensu lato</taxon>
        <taxon>Dalbergieae</taxon>
        <taxon>Pterocarpus clade</taxon>
        <taxon>Arachis</taxon>
    </lineage>
</organism>
<dbReference type="Proteomes" id="UP000289738">
    <property type="component" value="Chromosome A04"/>
</dbReference>
<dbReference type="AlphaFoldDB" id="A0A445DGI5"/>
<dbReference type="EMBL" id="SDMP01000004">
    <property type="protein sequence ID" value="RYR62232.1"/>
    <property type="molecule type" value="Genomic_DNA"/>
</dbReference>
<gene>
    <name evidence="3" type="ORF">Ahy_A04g019657</name>
</gene>
<dbReference type="PANTHER" id="PTHR11556:SF36">
    <property type="entry name" value="FRUCTOSE-BISPHOSPHATASE"/>
    <property type="match status" value="1"/>
</dbReference>
<keyword evidence="4" id="KW-1185">Reference proteome</keyword>
<reference evidence="3 4" key="1">
    <citation type="submission" date="2019-01" db="EMBL/GenBank/DDBJ databases">
        <title>Sequencing of cultivated peanut Arachis hypogaea provides insights into genome evolution and oil improvement.</title>
        <authorList>
            <person name="Chen X."/>
        </authorList>
    </citation>
    <scope>NUCLEOTIDE SEQUENCE [LARGE SCALE GENOMIC DNA]</scope>
    <source>
        <strain evidence="4">cv. Fuhuasheng</strain>
        <tissue evidence="3">Leaves</tissue>
    </source>
</reference>
<dbReference type="GO" id="GO:0006094">
    <property type="term" value="P:gluconeogenesis"/>
    <property type="evidence" value="ECO:0007669"/>
    <property type="project" value="TreeGrafter"/>
</dbReference>
<dbReference type="GO" id="GO:0006000">
    <property type="term" value="P:fructose metabolic process"/>
    <property type="evidence" value="ECO:0007669"/>
    <property type="project" value="TreeGrafter"/>
</dbReference>
<evidence type="ECO:0000313" key="4">
    <source>
        <dbReference type="Proteomes" id="UP000289738"/>
    </source>
</evidence>
<dbReference type="SUPFAM" id="SSF56655">
    <property type="entry name" value="Carbohydrate phosphatase"/>
    <property type="match status" value="1"/>
</dbReference>
<dbReference type="Pfam" id="PF00316">
    <property type="entry name" value="FBPase"/>
    <property type="match status" value="1"/>
</dbReference>
<feature type="region of interest" description="Disordered" evidence="1">
    <location>
        <begin position="98"/>
        <end position="135"/>
    </location>
</feature>
<evidence type="ECO:0000256" key="1">
    <source>
        <dbReference type="SAM" id="MobiDB-lite"/>
    </source>
</evidence>
<name>A0A445DGI5_ARAHY</name>
<dbReference type="InterPro" id="IPR000146">
    <property type="entry name" value="FBPase_class-1"/>
</dbReference>
<evidence type="ECO:0000313" key="3">
    <source>
        <dbReference type="EMBL" id="RYR62232.1"/>
    </source>
</evidence>
<dbReference type="GO" id="GO:0005986">
    <property type="term" value="P:sucrose biosynthetic process"/>
    <property type="evidence" value="ECO:0007669"/>
    <property type="project" value="TreeGrafter"/>
</dbReference>
<dbReference type="GO" id="GO:0005829">
    <property type="term" value="C:cytosol"/>
    <property type="evidence" value="ECO:0007669"/>
    <property type="project" value="TreeGrafter"/>
</dbReference>
<proteinExistence type="predicted"/>
<dbReference type="Gene3D" id="3.30.540.10">
    <property type="entry name" value="Fructose-1,6-Bisphosphatase, subunit A, domain 1"/>
    <property type="match status" value="1"/>
</dbReference>
<feature type="compositionally biased region" description="Basic and acidic residues" evidence="1">
    <location>
        <begin position="111"/>
        <end position="135"/>
    </location>
</feature>
<evidence type="ECO:0000259" key="2">
    <source>
        <dbReference type="Pfam" id="PF00316"/>
    </source>
</evidence>
<dbReference type="InterPro" id="IPR033391">
    <property type="entry name" value="FBPase_N"/>
</dbReference>